<name>A0A090MUY5_STRRB</name>
<proteinExistence type="predicted"/>
<keyword evidence="2" id="KW-1185">Reference proteome</keyword>
<evidence type="ECO:0000313" key="3">
    <source>
        <dbReference type="WBParaSite" id="SRAE_1000079300.1"/>
    </source>
</evidence>
<protein>
    <submittedName>
        <fullName evidence="1 3">Uncharacterized protein</fullName>
    </submittedName>
</protein>
<dbReference type="RefSeq" id="XP_024501725.1">
    <property type="nucleotide sequence ID" value="XM_024647670.1"/>
</dbReference>
<dbReference type="WBParaSite" id="SRAE_1000079300.1">
    <property type="protein sequence ID" value="SRAE_1000079300.1"/>
    <property type="gene ID" value="WBGene00257393"/>
</dbReference>
<dbReference type="Proteomes" id="UP000035682">
    <property type="component" value="Unplaced"/>
</dbReference>
<evidence type="ECO:0000313" key="2">
    <source>
        <dbReference type="Proteomes" id="UP000035682"/>
    </source>
</evidence>
<organism evidence="1">
    <name type="scientific">Strongyloides ratti</name>
    <name type="common">Parasitic roundworm</name>
    <dbReference type="NCBI Taxonomy" id="34506"/>
    <lineage>
        <taxon>Eukaryota</taxon>
        <taxon>Metazoa</taxon>
        <taxon>Ecdysozoa</taxon>
        <taxon>Nematoda</taxon>
        <taxon>Chromadorea</taxon>
        <taxon>Rhabditida</taxon>
        <taxon>Tylenchina</taxon>
        <taxon>Panagrolaimomorpha</taxon>
        <taxon>Strongyloidoidea</taxon>
        <taxon>Strongyloididae</taxon>
        <taxon>Strongyloides</taxon>
    </lineage>
</organism>
<dbReference type="WormBase" id="SRAE_1000079300">
    <property type="protein sequence ID" value="SRP07451"/>
    <property type="gene ID" value="WBGene00257393"/>
</dbReference>
<sequence length="117" mass="13250">MCEKYFSGIPLKTKSKIQKENVTCSSPTAYCVNATATFMKWTVTARSCSDDSSIISKIYSNFKSCYNTSCVKINNLPLDTEANICCCQEDRCNESYSLYDLSYFLIFSSVIQTIKFL</sequence>
<dbReference type="GeneID" id="36374888"/>
<dbReference type="AlphaFoldDB" id="A0A090MUY5"/>
<evidence type="ECO:0000313" key="4">
    <source>
        <dbReference type="WormBase" id="SRAE_1000079300"/>
    </source>
</evidence>
<accession>A0A090MUY5</accession>
<gene>
    <name evidence="1 3 4" type="ORF">SRAE_1000079300</name>
</gene>
<evidence type="ECO:0000313" key="1">
    <source>
        <dbReference type="EMBL" id="CEF62523.1"/>
    </source>
</evidence>
<reference evidence="1 2" key="1">
    <citation type="submission" date="2014-09" db="EMBL/GenBank/DDBJ databases">
        <authorList>
            <person name="Martin A.A."/>
        </authorList>
    </citation>
    <scope>NUCLEOTIDE SEQUENCE</scope>
    <source>
        <strain evidence="2">ED321</strain>
        <strain evidence="1">ED321 Heterogonic</strain>
    </source>
</reference>
<dbReference type="CTD" id="36374888"/>
<reference evidence="3" key="2">
    <citation type="submission" date="2020-12" db="UniProtKB">
        <authorList>
            <consortium name="WormBaseParasite"/>
        </authorList>
    </citation>
    <scope>IDENTIFICATION</scope>
</reference>
<dbReference type="EMBL" id="LN609528">
    <property type="protein sequence ID" value="CEF62523.1"/>
    <property type="molecule type" value="Genomic_DNA"/>
</dbReference>